<dbReference type="EMBL" id="CP073118">
    <property type="protein sequence ID" value="UTG75165.1"/>
    <property type="molecule type" value="Genomic_DNA"/>
</dbReference>
<dbReference type="Proteomes" id="UP001057336">
    <property type="component" value="Chromosome"/>
</dbReference>
<proteinExistence type="predicted"/>
<name>A0A9X9I402_NEISU</name>
<organism evidence="1 2">
    <name type="scientific">Neisseria subflava</name>
    <dbReference type="NCBI Taxonomy" id="28449"/>
    <lineage>
        <taxon>Bacteria</taxon>
        <taxon>Pseudomonadati</taxon>
        <taxon>Pseudomonadota</taxon>
        <taxon>Betaproteobacteria</taxon>
        <taxon>Neisseriales</taxon>
        <taxon>Neisseriaceae</taxon>
        <taxon>Neisseria</taxon>
    </lineage>
</organism>
<evidence type="ECO:0000313" key="2">
    <source>
        <dbReference type="Proteomes" id="UP001057336"/>
    </source>
</evidence>
<protein>
    <submittedName>
        <fullName evidence="1">Uncharacterized protein</fullName>
    </submittedName>
</protein>
<sequence>MHFASGSYAAVSFAVRFAAYSELLPQSTAVAFILEEVAANGVVMECHSMMVWW</sequence>
<dbReference type="AlphaFoldDB" id="A0A9X9I402"/>
<evidence type="ECO:0000313" key="1">
    <source>
        <dbReference type="EMBL" id="UTG75165.1"/>
    </source>
</evidence>
<reference evidence="1" key="1">
    <citation type="submission" date="2021-04" db="EMBL/GenBank/DDBJ databases">
        <title>Characterizing Neisseria spp. as novel respiratory pathobionts in bronchiectasis.</title>
        <authorList>
            <person name="Li L."/>
            <person name="Mac Aogain M."/>
            <person name="Xu T."/>
            <person name="Jaggi T.K."/>
            <person name="Chan L.Y."/>
            <person name="Keir H.R."/>
            <person name="Dicker A.J."/>
            <person name="Qu J."/>
            <person name="Liu Y."/>
            <person name="Chen H.S."/>
            <person name="Koh M.S."/>
            <person name="Ong T.H."/>
            <person name="Lim A.Y.H."/>
            <person name="Abisheganaden J."/>
            <person name="Low T.B."/>
            <person name="Oliver B.G."/>
            <person name="Tan N.S."/>
            <person name="Fang M."/>
            <person name="Chalmers J.D."/>
            <person name="Chotirmall S.H."/>
        </authorList>
    </citation>
    <scope>NUCLEOTIDE SEQUENCE</scope>
    <source>
        <strain evidence="1">CG0073</strain>
    </source>
</reference>
<gene>
    <name evidence="1" type="ORF">KCG53_07715</name>
</gene>
<accession>A0A9X9I402</accession>